<gene>
    <name evidence="1" type="ORF">BS50DRAFT_617609</name>
</gene>
<protein>
    <submittedName>
        <fullName evidence="1">Uncharacterized protein</fullName>
    </submittedName>
</protein>
<sequence>MAIPILFTIPPSNRHEVILIDTSAKPTLKALNKQITATIAGSPNCAEFMSKYKSKDVTEQIQEFKIHWSESGRDRKVWPEYTVVTDENIAAILELLKLGAGKDVLEIKVGKAE</sequence>
<dbReference type="AlphaFoldDB" id="A0A2T2P3U0"/>
<accession>A0A2T2P3U0</accession>
<evidence type="ECO:0000313" key="1">
    <source>
        <dbReference type="EMBL" id="PSN72345.1"/>
    </source>
</evidence>
<evidence type="ECO:0000313" key="2">
    <source>
        <dbReference type="Proteomes" id="UP000240883"/>
    </source>
</evidence>
<name>A0A2T2P3U0_CORCC</name>
<dbReference type="OrthoDB" id="4415650at2759"/>
<organism evidence="1 2">
    <name type="scientific">Corynespora cassiicola Philippines</name>
    <dbReference type="NCBI Taxonomy" id="1448308"/>
    <lineage>
        <taxon>Eukaryota</taxon>
        <taxon>Fungi</taxon>
        <taxon>Dikarya</taxon>
        <taxon>Ascomycota</taxon>
        <taxon>Pezizomycotina</taxon>
        <taxon>Dothideomycetes</taxon>
        <taxon>Pleosporomycetidae</taxon>
        <taxon>Pleosporales</taxon>
        <taxon>Corynesporascaceae</taxon>
        <taxon>Corynespora</taxon>
    </lineage>
</organism>
<proteinExistence type="predicted"/>
<keyword evidence="2" id="KW-1185">Reference proteome</keyword>
<dbReference type="EMBL" id="KZ678130">
    <property type="protein sequence ID" value="PSN72345.1"/>
    <property type="molecule type" value="Genomic_DNA"/>
</dbReference>
<dbReference type="Proteomes" id="UP000240883">
    <property type="component" value="Unassembled WGS sequence"/>
</dbReference>
<reference evidence="1 2" key="1">
    <citation type="journal article" date="2018" name="Front. Microbiol.">
        <title>Genome-Wide Analysis of Corynespora cassiicola Leaf Fall Disease Putative Effectors.</title>
        <authorList>
            <person name="Lopez D."/>
            <person name="Ribeiro S."/>
            <person name="Label P."/>
            <person name="Fumanal B."/>
            <person name="Venisse J.S."/>
            <person name="Kohler A."/>
            <person name="de Oliveira R.R."/>
            <person name="Labutti K."/>
            <person name="Lipzen A."/>
            <person name="Lail K."/>
            <person name="Bauer D."/>
            <person name="Ohm R.A."/>
            <person name="Barry K.W."/>
            <person name="Spatafora J."/>
            <person name="Grigoriev I.V."/>
            <person name="Martin F.M."/>
            <person name="Pujade-Renaud V."/>
        </authorList>
    </citation>
    <scope>NUCLEOTIDE SEQUENCE [LARGE SCALE GENOMIC DNA]</scope>
    <source>
        <strain evidence="1 2">Philippines</strain>
    </source>
</reference>